<name>A0ACA9KLL0_9GLOM</name>
<accession>A0ACA9KLL0</accession>
<keyword evidence="2" id="KW-1185">Reference proteome</keyword>
<reference evidence="1" key="1">
    <citation type="submission" date="2021-06" db="EMBL/GenBank/DDBJ databases">
        <authorList>
            <person name="Kallberg Y."/>
            <person name="Tangrot J."/>
            <person name="Rosling A."/>
        </authorList>
    </citation>
    <scope>NUCLEOTIDE SEQUENCE</scope>
    <source>
        <strain evidence="1">AU212A</strain>
    </source>
</reference>
<gene>
    <name evidence="1" type="ORF">SCALOS_LOCUS2404</name>
</gene>
<protein>
    <submittedName>
        <fullName evidence="1">7902_t:CDS:1</fullName>
    </submittedName>
</protein>
<proteinExistence type="predicted"/>
<dbReference type="Proteomes" id="UP000789860">
    <property type="component" value="Unassembled WGS sequence"/>
</dbReference>
<comment type="caution">
    <text evidence="1">The sequence shown here is derived from an EMBL/GenBank/DDBJ whole genome shotgun (WGS) entry which is preliminary data.</text>
</comment>
<evidence type="ECO:0000313" key="1">
    <source>
        <dbReference type="EMBL" id="CAG8480595.1"/>
    </source>
</evidence>
<sequence length="282" mass="32961">MNSNEQDKIKQFDSLSSQSLLKKILEDRSYTLYNDNKHVYCHSCQKSITLHYFNDGTRLKEHIITSMHLENSPKTESKKMHTTFLTIFFSNNNNNTLTVIDLTKPNEELNNLVTVTVNDNQLTSSTNQVSKIKQHNSSKHIMQLLLECAEGYFKSAKCLGNCSNKWCYKYSLLSKNEVFNKRNREYQELLAQIDCAMILNIKRELTDSICCKYSQSNHSFKELDTLIKNQEKRSKKYCSNNLDNLFKYYKKEIINSKYQQLVKKYLALGGLLEAVEEHEIED</sequence>
<evidence type="ECO:0000313" key="2">
    <source>
        <dbReference type="Proteomes" id="UP000789860"/>
    </source>
</evidence>
<dbReference type="EMBL" id="CAJVPM010002139">
    <property type="protein sequence ID" value="CAG8480595.1"/>
    <property type="molecule type" value="Genomic_DNA"/>
</dbReference>
<organism evidence="1 2">
    <name type="scientific">Scutellospora calospora</name>
    <dbReference type="NCBI Taxonomy" id="85575"/>
    <lineage>
        <taxon>Eukaryota</taxon>
        <taxon>Fungi</taxon>
        <taxon>Fungi incertae sedis</taxon>
        <taxon>Mucoromycota</taxon>
        <taxon>Glomeromycotina</taxon>
        <taxon>Glomeromycetes</taxon>
        <taxon>Diversisporales</taxon>
        <taxon>Gigasporaceae</taxon>
        <taxon>Scutellospora</taxon>
    </lineage>
</organism>